<evidence type="ECO:0000313" key="2">
    <source>
        <dbReference type="Proteomes" id="UP000237749"/>
    </source>
</evidence>
<dbReference type="OrthoDB" id="1432623at2"/>
<protein>
    <submittedName>
        <fullName evidence="1">Uncharacterized protein</fullName>
    </submittedName>
</protein>
<dbReference type="Proteomes" id="UP000237749">
    <property type="component" value="Unassembled WGS sequence"/>
</dbReference>
<organism evidence="1 2">
    <name type="scientific">Lacrimispora xylanisolvens</name>
    <dbReference type="NCBI Taxonomy" id="384636"/>
    <lineage>
        <taxon>Bacteria</taxon>
        <taxon>Bacillati</taxon>
        <taxon>Bacillota</taxon>
        <taxon>Clostridia</taxon>
        <taxon>Lachnospirales</taxon>
        <taxon>Lachnospiraceae</taxon>
        <taxon>Lacrimispora</taxon>
    </lineage>
</organism>
<reference evidence="1 2" key="1">
    <citation type="submission" date="2018-02" db="EMBL/GenBank/DDBJ databases">
        <title>Genomic Encyclopedia of Archaeal and Bacterial Type Strains, Phase II (KMG-II): from individual species to whole genera.</title>
        <authorList>
            <person name="Goeker M."/>
        </authorList>
    </citation>
    <scope>NUCLEOTIDE SEQUENCE [LARGE SCALE GENOMIC DNA]</scope>
    <source>
        <strain evidence="1 2">DSM 3808</strain>
    </source>
</reference>
<gene>
    <name evidence="1" type="ORF">BXY41_12610</name>
</gene>
<comment type="caution">
    <text evidence="1">The sequence shown here is derived from an EMBL/GenBank/DDBJ whole genome shotgun (WGS) entry which is preliminary data.</text>
</comment>
<proteinExistence type="predicted"/>
<dbReference type="EMBL" id="PTJA01000026">
    <property type="protein sequence ID" value="PPK74358.1"/>
    <property type="molecule type" value="Genomic_DNA"/>
</dbReference>
<evidence type="ECO:0000313" key="1">
    <source>
        <dbReference type="EMBL" id="PPK74358.1"/>
    </source>
</evidence>
<dbReference type="AlphaFoldDB" id="A0A2S6HA71"/>
<sequence length="410" mass="48092">MTWTGYLPFTMKEDKLIGIMKSKTIFANCDFNKYSSKCRPITNVGDGTLIYVLNEDTKEWDNCINELYKSLYKVEKDVSLQEFTSYIHRLICFNEFNDFESIKKYYQNYPMKEYNFIKVAYGITIKDSEYIEYKGVTLIRKDFIGEYLDLNISDNEIASHFIKKLKTDNDVVYMKIKCVAKDSDKAQEYAVEKFKLIDTCFRFLLKYNNSDKVRFGFYNLNYESTSGMYGYSNDVFISMSELKDSMCIDTLLGYLFESEASNKVWELMEKKYLNDMESRLKASIIWISEAAHQNDDAIAYMQCFLALESILMEQDGFINKSIAAQLSEYVAFIIGTGKTERKGIEKEIKDLYSIRSTIAHGKNKNGIDQQLDRIFLIVKIIIFKFLTDKKLMNIHNVKELREYITDLKFE</sequence>
<dbReference type="RefSeq" id="WP_104439885.1">
    <property type="nucleotide sequence ID" value="NZ_PTJA01000026.1"/>
</dbReference>
<keyword evidence="2" id="KW-1185">Reference proteome</keyword>
<name>A0A2S6HA71_9FIRM</name>
<accession>A0A2S6HA71</accession>